<feature type="transmembrane region" description="Helical" evidence="10">
    <location>
        <begin position="146"/>
        <end position="169"/>
    </location>
</feature>
<feature type="region of interest" description="Disordered" evidence="9">
    <location>
        <begin position="346"/>
        <end position="368"/>
    </location>
</feature>
<evidence type="ECO:0000256" key="7">
    <source>
        <dbReference type="ARBA" id="ARBA00022989"/>
    </source>
</evidence>
<feature type="domain" description="ABC transmembrane type-1" evidence="12">
    <location>
        <begin position="44"/>
        <end position="318"/>
    </location>
</feature>
<dbReference type="HOGENOM" id="CLU_000604_84_4_7"/>
<keyword evidence="8 10" id="KW-0472">Membrane</keyword>
<dbReference type="Pfam" id="PF00005">
    <property type="entry name" value="ABC_tran"/>
    <property type="match status" value="1"/>
</dbReference>
<name>A1AS97_PELPD</name>
<comment type="subcellular location">
    <subcellularLocation>
        <location evidence="1">Cell membrane</location>
        <topology evidence="1">Multi-pass membrane protein</topology>
    </subcellularLocation>
</comment>
<feature type="transmembrane region" description="Helical" evidence="10">
    <location>
        <begin position="31"/>
        <end position="55"/>
    </location>
</feature>
<dbReference type="SUPFAM" id="SSF90123">
    <property type="entry name" value="ABC transporter transmembrane region"/>
    <property type="match status" value="1"/>
</dbReference>
<dbReference type="GO" id="GO:0016887">
    <property type="term" value="F:ATP hydrolysis activity"/>
    <property type="evidence" value="ECO:0007669"/>
    <property type="project" value="InterPro"/>
</dbReference>
<dbReference type="Gene3D" id="3.40.50.300">
    <property type="entry name" value="P-loop containing nucleotide triphosphate hydrolases"/>
    <property type="match status" value="1"/>
</dbReference>
<dbReference type="InterPro" id="IPR036640">
    <property type="entry name" value="ABC1_TM_sf"/>
</dbReference>
<keyword evidence="2" id="KW-0813">Transport</keyword>
<proteinExistence type="predicted"/>
<dbReference type="Proteomes" id="UP000006732">
    <property type="component" value="Chromosome"/>
</dbReference>
<dbReference type="KEGG" id="ppd:Ppro_2613"/>
<evidence type="ECO:0000256" key="4">
    <source>
        <dbReference type="ARBA" id="ARBA00022692"/>
    </source>
</evidence>
<dbReference type="SMART" id="SM00382">
    <property type="entry name" value="AAA"/>
    <property type="match status" value="1"/>
</dbReference>
<evidence type="ECO:0000256" key="5">
    <source>
        <dbReference type="ARBA" id="ARBA00022741"/>
    </source>
</evidence>
<dbReference type="PANTHER" id="PTHR43394:SF1">
    <property type="entry name" value="ATP-BINDING CASSETTE SUB-FAMILY B MEMBER 10, MITOCHONDRIAL"/>
    <property type="match status" value="1"/>
</dbReference>
<dbReference type="PROSITE" id="PS50929">
    <property type="entry name" value="ABC_TM1F"/>
    <property type="match status" value="1"/>
</dbReference>
<feature type="transmembrane region" description="Helical" evidence="10">
    <location>
        <begin position="282"/>
        <end position="299"/>
    </location>
</feature>
<dbReference type="EMBL" id="CP000482">
    <property type="protein sequence ID" value="ABL00218.1"/>
    <property type="molecule type" value="Genomic_DNA"/>
</dbReference>
<sequence length="625" mass="69931">MHHGGMYAEEITGKAYDTRILMRFGQYVRPYSRTIAVVLVTLPLVAACRLAQPWLIKQAIDNHITTGRLAGLEEIALLFLAFLMGEALFAYLQVYLLQSVGQRVMSDMRAELFRHVTGLPVSWFDRTPVGSAVTRLTSDVEVLGEMFASGLITIVGDILLLIGIVSIMLWMDPRLSLATFSVLPPLLCLTWLFRRRMRQSFREVRARLGRLNAFLAESIGGMAIIQAFNRQNDEQRRFNELNASYRDANMPVILWDASLYAIVEALSSVAGALIIWYGGGRILAGALTFGVLVAFLQYIQKFFGPIRDLSAKYSVMQGAMAALERIFALLDTEDVQGSRFEVRGSKVAPLPPNHEPRTAPLEPATAHREQRPPLIELRHVCFSYREGEKVLDDFSLTVRRGERVALVGESGGGKTTITRLLTRFYEIQQGAILIDGRDIGTLEVAELRRRIGIVLQDPCLFSGSIEFNIHLGDEQARQRVRQAAAGVGADRFIERLLAGYGEEVRERGNNFSVGEKQLISFARALAFDPEILVLDEATASVDSAAERMIQEGIRGLMRGRTSLIIAHRLSTIRDADRIVVVQHGRTVEEGTHQQLMERRGVYHRLHQLQFSETTATHTTRAEQTP</sequence>
<evidence type="ECO:0000313" key="14">
    <source>
        <dbReference type="Proteomes" id="UP000006732"/>
    </source>
</evidence>
<dbReference type="AlphaFoldDB" id="A1AS97"/>
<dbReference type="Gene3D" id="1.20.1560.10">
    <property type="entry name" value="ABC transporter type 1, transmembrane domain"/>
    <property type="match status" value="1"/>
</dbReference>
<dbReference type="PANTHER" id="PTHR43394">
    <property type="entry name" value="ATP-DEPENDENT PERMEASE MDL1, MITOCHONDRIAL"/>
    <property type="match status" value="1"/>
</dbReference>
<keyword evidence="6" id="KW-0067">ATP-binding</keyword>
<dbReference type="OrthoDB" id="5480201at2"/>
<dbReference type="GO" id="GO:0015421">
    <property type="term" value="F:ABC-type oligopeptide transporter activity"/>
    <property type="evidence" value="ECO:0007669"/>
    <property type="project" value="TreeGrafter"/>
</dbReference>
<dbReference type="GO" id="GO:0005886">
    <property type="term" value="C:plasma membrane"/>
    <property type="evidence" value="ECO:0007669"/>
    <property type="project" value="UniProtKB-SubCell"/>
</dbReference>
<keyword evidence="14" id="KW-1185">Reference proteome</keyword>
<evidence type="ECO:0000313" key="13">
    <source>
        <dbReference type="EMBL" id="ABL00218.1"/>
    </source>
</evidence>
<evidence type="ECO:0000256" key="2">
    <source>
        <dbReference type="ARBA" id="ARBA00022448"/>
    </source>
</evidence>
<dbReference type="InterPro" id="IPR027417">
    <property type="entry name" value="P-loop_NTPase"/>
</dbReference>
<dbReference type="InterPro" id="IPR017871">
    <property type="entry name" value="ABC_transporter-like_CS"/>
</dbReference>
<dbReference type="eggNOG" id="COG1132">
    <property type="taxonomic scope" value="Bacteria"/>
</dbReference>
<feature type="domain" description="ABC transporter" evidence="11">
    <location>
        <begin position="375"/>
        <end position="608"/>
    </location>
</feature>
<evidence type="ECO:0000256" key="1">
    <source>
        <dbReference type="ARBA" id="ARBA00004651"/>
    </source>
</evidence>
<feature type="transmembrane region" description="Helical" evidence="10">
    <location>
        <begin position="252"/>
        <end position="276"/>
    </location>
</feature>
<dbReference type="FunFam" id="3.40.50.300:FF:000221">
    <property type="entry name" value="Multidrug ABC transporter ATP-binding protein"/>
    <property type="match status" value="1"/>
</dbReference>
<dbReference type="InterPro" id="IPR039421">
    <property type="entry name" value="Type_1_exporter"/>
</dbReference>
<keyword evidence="5" id="KW-0547">Nucleotide-binding</keyword>
<feature type="transmembrane region" description="Helical" evidence="10">
    <location>
        <begin position="75"/>
        <end position="97"/>
    </location>
</feature>
<dbReference type="PROSITE" id="PS50893">
    <property type="entry name" value="ABC_TRANSPORTER_2"/>
    <property type="match status" value="1"/>
</dbReference>
<evidence type="ECO:0000256" key="10">
    <source>
        <dbReference type="SAM" id="Phobius"/>
    </source>
</evidence>
<dbReference type="InterPro" id="IPR003593">
    <property type="entry name" value="AAA+_ATPase"/>
</dbReference>
<dbReference type="SUPFAM" id="SSF52540">
    <property type="entry name" value="P-loop containing nucleoside triphosphate hydrolases"/>
    <property type="match status" value="1"/>
</dbReference>
<evidence type="ECO:0000256" key="6">
    <source>
        <dbReference type="ARBA" id="ARBA00022840"/>
    </source>
</evidence>
<dbReference type="GO" id="GO:0005524">
    <property type="term" value="F:ATP binding"/>
    <property type="evidence" value="ECO:0007669"/>
    <property type="project" value="UniProtKB-KW"/>
</dbReference>
<keyword evidence="7 10" id="KW-1133">Transmembrane helix</keyword>
<evidence type="ECO:0000256" key="8">
    <source>
        <dbReference type="ARBA" id="ARBA00023136"/>
    </source>
</evidence>
<dbReference type="Pfam" id="PF00664">
    <property type="entry name" value="ABC_membrane"/>
    <property type="match status" value="1"/>
</dbReference>
<dbReference type="InterPro" id="IPR003439">
    <property type="entry name" value="ABC_transporter-like_ATP-bd"/>
</dbReference>
<gene>
    <name evidence="13" type="ordered locus">Ppro_2613</name>
</gene>
<dbReference type="PROSITE" id="PS00211">
    <property type="entry name" value="ABC_TRANSPORTER_1"/>
    <property type="match status" value="1"/>
</dbReference>
<evidence type="ECO:0000259" key="12">
    <source>
        <dbReference type="PROSITE" id="PS50929"/>
    </source>
</evidence>
<dbReference type="STRING" id="338966.Ppro_2613"/>
<feature type="transmembrane region" description="Helical" evidence="10">
    <location>
        <begin position="175"/>
        <end position="193"/>
    </location>
</feature>
<dbReference type="CDD" id="cd18544">
    <property type="entry name" value="ABC_6TM_TmrA_like"/>
    <property type="match status" value="1"/>
</dbReference>
<evidence type="ECO:0000256" key="9">
    <source>
        <dbReference type="SAM" id="MobiDB-lite"/>
    </source>
</evidence>
<dbReference type="RefSeq" id="WP_011736471.1">
    <property type="nucleotide sequence ID" value="NC_008609.1"/>
</dbReference>
<keyword evidence="3" id="KW-1003">Cell membrane</keyword>
<organism evidence="13 14">
    <name type="scientific">Pelobacter propionicus (strain DSM 2379 / NBRC 103807 / OttBd1)</name>
    <dbReference type="NCBI Taxonomy" id="338966"/>
    <lineage>
        <taxon>Bacteria</taxon>
        <taxon>Pseudomonadati</taxon>
        <taxon>Thermodesulfobacteriota</taxon>
        <taxon>Desulfuromonadia</taxon>
        <taxon>Desulfuromonadales</taxon>
        <taxon>Desulfuromonadaceae</taxon>
        <taxon>Pelobacter</taxon>
    </lineage>
</organism>
<protein>
    <submittedName>
        <fullName evidence="13">ABC transporter, transmembrane region</fullName>
    </submittedName>
</protein>
<evidence type="ECO:0000259" key="11">
    <source>
        <dbReference type="PROSITE" id="PS50893"/>
    </source>
</evidence>
<accession>A1AS97</accession>
<evidence type="ECO:0000256" key="3">
    <source>
        <dbReference type="ARBA" id="ARBA00022475"/>
    </source>
</evidence>
<reference evidence="13 14" key="1">
    <citation type="submission" date="2006-10" db="EMBL/GenBank/DDBJ databases">
        <title>Complete sequence of chromosome of Pelobacter propionicus DSM 2379.</title>
        <authorList>
            <consortium name="US DOE Joint Genome Institute"/>
            <person name="Copeland A."/>
            <person name="Lucas S."/>
            <person name="Lapidus A."/>
            <person name="Barry K."/>
            <person name="Detter J.C."/>
            <person name="Glavina del Rio T."/>
            <person name="Hammon N."/>
            <person name="Israni S."/>
            <person name="Dalin E."/>
            <person name="Tice H."/>
            <person name="Pitluck S."/>
            <person name="Saunders E."/>
            <person name="Brettin T."/>
            <person name="Bruce D."/>
            <person name="Han C."/>
            <person name="Tapia R."/>
            <person name="Schmutz J."/>
            <person name="Larimer F."/>
            <person name="Land M."/>
            <person name="Hauser L."/>
            <person name="Kyrpides N."/>
            <person name="Kim E."/>
            <person name="Lovley D."/>
            <person name="Richardson P."/>
        </authorList>
    </citation>
    <scope>NUCLEOTIDE SEQUENCE [LARGE SCALE GENOMIC DNA]</scope>
    <source>
        <strain evidence="14">DSM 2379 / NBRC 103807 / OttBd1</strain>
    </source>
</reference>
<dbReference type="InterPro" id="IPR011527">
    <property type="entry name" value="ABC1_TM_dom"/>
</dbReference>
<keyword evidence="4 10" id="KW-0812">Transmembrane</keyword>